<dbReference type="Proteomes" id="UP001305521">
    <property type="component" value="Chromosome"/>
</dbReference>
<dbReference type="EMBL" id="CP137852">
    <property type="protein sequence ID" value="WPB86779.1"/>
    <property type="molecule type" value="Genomic_DNA"/>
</dbReference>
<gene>
    <name evidence="3" type="ORF">R9Z33_07845</name>
</gene>
<dbReference type="InterPro" id="IPR039377">
    <property type="entry name" value="Mn_catalase_dom"/>
</dbReference>
<protein>
    <submittedName>
        <fullName evidence="3">Manganese catalase family protein</fullName>
    </submittedName>
</protein>
<dbReference type="InterPro" id="IPR012347">
    <property type="entry name" value="Ferritin-like"/>
</dbReference>
<dbReference type="RefSeq" id="WP_318650746.1">
    <property type="nucleotide sequence ID" value="NZ_CP137852.1"/>
</dbReference>
<proteinExistence type="inferred from homology"/>
<comment type="similarity">
    <text evidence="1">Belongs to the manganese catalase family.</text>
</comment>
<dbReference type="Pfam" id="PF05067">
    <property type="entry name" value="Mn_catalase"/>
    <property type="match status" value="1"/>
</dbReference>
<dbReference type="InterPro" id="IPR009078">
    <property type="entry name" value="Ferritin-like_SF"/>
</dbReference>
<evidence type="ECO:0000313" key="3">
    <source>
        <dbReference type="EMBL" id="WPB86779.1"/>
    </source>
</evidence>
<dbReference type="CDD" id="cd01051">
    <property type="entry name" value="Mn_catalase"/>
    <property type="match status" value="1"/>
</dbReference>
<name>A0ABZ0PM11_9PROT</name>
<organism evidence="3 4">
    <name type="scientific">Sediminicoccus rosea</name>
    <dbReference type="NCBI Taxonomy" id="1225128"/>
    <lineage>
        <taxon>Bacteria</taxon>
        <taxon>Pseudomonadati</taxon>
        <taxon>Pseudomonadota</taxon>
        <taxon>Alphaproteobacteria</taxon>
        <taxon>Acetobacterales</taxon>
        <taxon>Roseomonadaceae</taxon>
        <taxon>Sediminicoccus</taxon>
    </lineage>
</organism>
<dbReference type="SUPFAM" id="SSF47240">
    <property type="entry name" value="Ferritin-like"/>
    <property type="match status" value="1"/>
</dbReference>
<dbReference type="Gene3D" id="1.20.1260.10">
    <property type="match status" value="1"/>
</dbReference>
<evidence type="ECO:0000256" key="2">
    <source>
        <dbReference type="SAM" id="MobiDB-lite"/>
    </source>
</evidence>
<accession>A0ABZ0PM11</accession>
<reference evidence="3 4" key="1">
    <citation type="submission" date="2023-11" db="EMBL/GenBank/DDBJ databases">
        <title>Arctic aerobic anoxygenic photoheterotroph Sediminicoccus rosea KRV36 adapts its photosynthesis to long days of polar summer.</title>
        <authorList>
            <person name="Tomasch J."/>
            <person name="Kopejtka K."/>
            <person name="Bily T."/>
            <person name="Gardiner A.T."/>
            <person name="Gardian Z."/>
            <person name="Shivaramu S."/>
            <person name="Koblizek M."/>
            <person name="Engelhardt F."/>
            <person name="Kaftan D."/>
        </authorList>
    </citation>
    <scope>NUCLEOTIDE SEQUENCE [LARGE SCALE GENOMIC DNA]</scope>
    <source>
        <strain evidence="3 4">R-30</strain>
    </source>
</reference>
<feature type="region of interest" description="Disordered" evidence="2">
    <location>
        <begin position="219"/>
        <end position="261"/>
    </location>
</feature>
<keyword evidence="4" id="KW-1185">Reference proteome</keyword>
<dbReference type="InterPro" id="IPR007760">
    <property type="entry name" value="Mn_catalase"/>
</dbReference>
<sequence>MFSHSKTLMTPVEVTSPDPVFAQYMLEQFGGATGELKAALQYWVQSFHVEDAGIRDMLQDIAVEEFSHLEVVGAIIQQHSSGAVEEKAWRSTLFAVRGMGPHLLDSCGNAWTAAYVDEGGNVVRDLRANIGAEAGARQTYEALMKMAPDEGTLRALHFLYTREITHTQMFMTALDRLGKLDVPLFGTVPPDETVDIYFNMSKLGGKDAEEPGPALVGAGMRITGDPESLITLGEPPPFTNPDDEKPQGAAAASPGRRAKSR</sequence>
<evidence type="ECO:0000256" key="1">
    <source>
        <dbReference type="ARBA" id="ARBA00007644"/>
    </source>
</evidence>
<evidence type="ECO:0000313" key="4">
    <source>
        <dbReference type="Proteomes" id="UP001305521"/>
    </source>
</evidence>